<dbReference type="GO" id="GO:0008237">
    <property type="term" value="F:metallopeptidase activity"/>
    <property type="evidence" value="ECO:0007669"/>
    <property type="project" value="UniProtKB-KW"/>
</dbReference>
<keyword evidence="1" id="KW-0472">Membrane</keyword>
<feature type="transmembrane region" description="Helical" evidence="1">
    <location>
        <begin position="179"/>
        <end position="199"/>
    </location>
</feature>
<feature type="domain" description="CAAX prenyl protease 2/Lysostaphin resistance protein A-like" evidence="2">
    <location>
        <begin position="145"/>
        <end position="241"/>
    </location>
</feature>
<evidence type="ECO:0000256" key="1">
    <source>
        <dbReference type="SAM" id="Phobius"/>
    </source>
</evidence>
<dbReference type="EMBL" id="JAHUZE010000001">
    <property type="protein sequence ID" value="MBV7377451.1"/>
    <property type="molecule type" value="Genomic_DNA"/>
</dbReference>
<dbReference type="Proteomes" id="UP000756530">
    <property type="component" value="Unassembled WGS sequence"/>
</dbReference>
<organism evidence="3 4">
    <name type="scientific">Maritimibacter dapengensis</name>
    <dbReference type="NCBI Taxonomy" id="2836868"/>
    <lineage>
        <taxon>Bacteria</taxon>
        <taxon>Pseudomonadati</taxon>
        <taxon>Pseudomonadota</taxon>
        <taxon>Alphaproteobacteria</taxon>
        <taxon>Rhodobacterales</taxon>
        <taxon>Roseobacteraceae</taxon>
        <taxon>Maritimibacter</taxon>
    </lineage>
</organism>
<protein>
    <submittedName>
        <fullName evidence="3">CPBP family intramembrane metalloprotease</fullName>
    </submittedName>
</protein>
<keyword evidence="1" id="KW-0812">Transmembrane</keyword>
<evidence type="ECO:0000259" key="2">
    <source>
        <dbReference type="Pfam" id="PF02517"/>
    </source>
</evidence>
<keyword evidence="3" id="KW-0378">Hydrolase</keyword>
<dbReference type="RefSeq" id="WP_218390338.1">
    <property type="nucleotide sequence ID" value="NZ_JAHUZE010000001.1"/>
</dbReference>
<keyword evidence="1" id="KW-1133">Transmembrane helix</keyword>
<keyword evidence="3" id="KW-0645">Protease</keyword>
<evidence type="ECO:0000313" key="4">
    <source>
        <dbReference type="Proteomes" id="UP000756530"/>
    </source>
</evidence>
<reference evidence="3 4" key="1">
    <citation type="submission" date="2021-05" db="EMBL/GenBank/DDBJ databases">
        <title>Culturable bacteria isolated from Daya Bay.</title>
        <authorList>
            <person name="Zheng W."/>
            <person name="Yu S."/>
            <person name="Huang Y."/>
        </authorList>
    </citation>
    <scope>NUCLEOTIDE SEQUENCE [LARGE SCALE GENOMIC DNA]</scope>
    <source>
        <strain evidence="3 4">DP4N28-5</strain>
    </source>
</reference>
<sequence>MIEFWRPAEPYTQVWRTILGFALMIGAFFAATFAVFTLAGVFLGTSPSSFLSGESPISAGLFFATFIGFHIGLVIVLPILHKRGYTSLFGPNRRLNLRHFALGTLVAVLIATALYSIMFFERVVLPAELSPMIEQVRPVSDWLVWLLPALFLIFLQTFAEEAIFRGYLLQQLRARFRSIWIWAVLPSLIFGLLHFDAATYGTMNAATYVINTTATGIMLCLVTIRTGNLGAAAGLHFANNASLTVIGIEGTLDGFSLFTVGMDPQSGYTAYSILFQTGFNILLFALWWLWMNRRDKIANTVFAA</sequence>
<feature type="transmembrane region" description="Helical" evidence="1">
    <location>
        <begin position="57"/>
        <end position="80"/>
    </location>
</feature>
<dbReference type="InterPro" id="IPR003675">
    <property type="entry name" value="Rce1/LyrA-like_dom"/>
</dbReference>
<feature type="transmembrane region" description="Helical" evidence="1">
    <location>
        <begin position="21"/>
        <end position="45"/>
    </location>
</feature>
<proteinExistence type="predicted"/>
<comment type="caution">
    <text evidence="3">The sequence shown here is derived from an EMBL/GenBank/DDBJ whole genome shotgun (WGS) entry which is preliminary data.</text>
</comment>
<dbReference type="PANTHER" id="PTHR36435">
    <property type="entry name" value="SLR1288 PROTEIN"/>
    <property type="match status" value="1"/>
</dbReference>
<keyword evidence="3" id="KW-0482">Metalloprotease</keyword>
<evidence type="ECO:0000313" key="3">
    <source>
        <dbReference type="EMBL" id="MBV7377451.1"/>
    </source>
</evidence>
<dbReference type="Pfam" id="PF02517">
    <property type="entry name" value="Rce1-like"/>
    <property type="match status" value="1"/>
</dbReference>
<feature type="transmembrane region" description="Helical" evidence="1">
    <location>
        <begin position="205"/>
        <end position="222"/>
    </location>
</feature>
<gene>
    <name evidence="3" type="ORF">KJP28_00835</name>
</gene>
<dbReference type="PANTHER" id="PTHR36435:SF1">
    <property type="entry name" value="CAAX AMINO TERMINAL PROTEASE FAMILY PROTEIN"/>
    <property type="match status" value="1"/>
</dbReference>
<feature type="transmembrane region" description="Helical" evidence="1">
    <location>
        <begin position="142"/>
        <end position="159"/>
    </location>
</feature>
<feature type="transmembrane region" description="Helical" evidence="1">
    <location>
        <begin position="100"/>
        <end position="120"/>
    </location>
</feature>
<name>A0ABS6SWW7_9RHOB</name>
<keyword evidence="4" id="KW-1185">Reference proteome</keyword>
<dbReference type="InterPro" id="IPR052710">
    <property type="entry name" value="CAAX_protease"/>
</dbReference>
<feature type="transmembrane region" description="Helical" evidence="1">
    <location>
        <begin position="229"/>
        <end position="248"/>
    </location>
</feature>
<accession>A0ABS6SWW7</accession>
<feature type="transmembrane region" description="Helical" evidence="1">
    <location>
        <begin position="268"/>
        <end position="290"/>
    </location>
</feature>